<dbReference type="Pfam" id="PF01545">
    <property type="entry name" value="Cation_efflux"/>
    <property type="match status" value="1"/>
</dbReference>
<feature type="transmembrane region" description="Helical" evidence="6">
    <location>
        <begin position="128"/>
        <end position="145"/>
    </location>
</feature>
<dbReference type="InterPro" id="IPR027470">
    <property type="entry name" value="Cation_efflux_CTD"/>
</dbReference>
<keyword evidence="5 6" id="KW-0472">Membrane</keyword>
<proteinExistence type="predicted"/>
<evidence type="ECO:0000259" key="8">
    <source>
        <dbReference type="Pfam" id="PF16916"/>
    </source>
</evidence>
<comment type="caution">
    <text evidence="9">The sequence shown here is derived from an EMBL/GenBank/DDBJ whole genome shotgun (WGS) entry which is preliminary data.</text>
</comment>
<evidence type="ECO:0000256" key="3">
    <source>
        <dbReference type="ARBA" id="ARBA00022692"/>
    </source>
</evidence>
<evidence type="ECO:0000256" key="4">
    <source>
        <dbReference type="ARBA" id="ARBA00022989"/>
    </source>
</evidence>
<evidence type="ECO:0000256" key="1">
    <source>
        <dbReference type="ARBA" id="ARBA00004141"/>
    </source>
</evidence>
<feature type="transmembrane region" description="Helical" evidence="6">
    <location>
        <begin position="191"/>
        <end position="210"/>
    </location>
</feature>
<feature type="transmembrane region" description="Helical" evidence="6">
    <location>
        <begin position="91"/>
        <end position="108"/>
    </location>
</feature>
<keyword evidence="3 6" id="KW-0812">Transmembrane</keyword>
<dbReference type="InterPro" id="IPR002524">
    <property type="entry name" value="Cation_efflux"/>
</dbReference>
<dbReference type="InterPro" id="IPR027469">
    <property type="entry name" value="Cation_efflux_TMD_sf"/>
</dbReference>
<keyword evidence="2" id="KW-0813">Transport</keyword>
<feature type="transmembrane region" description="Helical" evidence="6">
    <location>
        <begin position="53"/>
        <end position="70"/>
    </location>
</feature>
<protein>
    <submittedName>
        <fullName evidence="9">Cation transporter</fullName>
    </submittedName>
</protein>
<accession>A0ABU3X0E5</accession>
<keyword evidence="4 6" id="KW-1133">Transmembrane helix</keyword>
<evidence type="ECO:0000259" key="7">
    <source>
        <dbReference type="Pfam" id="PF01545"/>
    </source>
</evidence>
<keyword evidence="10" id="KW-1185">Reference proteome</keyword>
<dbReference type="SUPFAM" id="SSF161111">
    <property type="entry name" value="Cation efflux protein transmembrane domain-like"/>
    <property type="match status" value="1"/>
</dbReference>
<dbReference type="NCBIfam" id="TIGR01297">
    <property type="entry name" value="CDF"/>
    <property type="match status" value="1"/>
</dbReference>
<dbReference type="InterPro" id="IPR050291">
    <property type="entry name" value="CDF_Transporter"/>
</dbReference>
<evidence type="ECO:0000313" key="10">
    <source>
        <dbReference type="Proteomes" id="UP001281203"/>
    </source>
</evidence>
<dbReference type="RefSeq" id="WP_317064525.1">
    <property type="nucleotide sequence ID" value="NZ_WBKO01000001.1"/>
</dbReference>
<feature type="domain" description="Cation efflux protein cytoplasmic" evidence="8">
    <location>
        <begin position="225"/>
        <end position="303"/>
    </location>
</feature>
<dbReference type="InterPro" id="IPR036837">
    <property type="entry name" value="Cation_efflux_CTD_sf"/>
</dbReference>
<evidence type="ECO:0000256" key="2">
    <source>
        <dbReference type="ARBA" id="ARBA00022448"/>
    </source>
</evidence>
<organism evidence="9 10">
    <name type="scientific">Methanoculleus caldifontis</name>
    <dbReference type="NCBI Taxonomy" id="2651577"/>
    <lineage>
        <taxon>Archaea</taxon>
        <taxon>Methanobacteriati</taxon>
        <taxon>Methanobacteriota</taxon>
        <taxon>Stenosarchaea group</taxon>
        <taxon>Methanomicrobia</taxon>
        <taxon>Methanomicrobiales</taxon>
        <taxon>Methanomicrobiaceae</taxon>
        <taxon>Methanoculleus</taxon>
    </lineage>
</organism>
<comment type="subcellular location">
    <subcellularLocation>
        <location evidence="1">Membrane</location>
        <topology evidence="1">Multi-pass membrane protein</topology>
    </subcellularLocation>
</comment>
<dbReference type="PANTHER" id="PTHR43840">
    <property type="entry name" value="MITOCHONDRIAL METAL TRANSPORTER 1-RELATED"/>
    <property type="match status" value="1"/>
</dbReference>
<evidence type="ECO:0000256" key="6">
    <source>
        <dbReference type="SAM" id="Phobius"/>
    </source>
</evidence>
<reference evidence="9 10" key="1">
    <citation type="submission" date="2019-10" db="EMBL/GenBank/DDBJ databases">
        <title>Isolation and characterization of Methanoculleus sp. Wushi-C6 from a hot spring well.</title>
        <authorList>
            <person name="Chen S.-C."/>
            <person name="Lan Z.-H."/>
            <person name="You Y.-T."/>
            <person name="Lai M.-C."/>
        </authorList>
    </citation>
    <scope>NUCLEOTIDE SEQUENCE [LARGE SCALE GENOMIC DNA]</scope>
    <source>
        <strain evidence="9 10">Wushi-C6</strain>
    </source>
</reference>
<dbReference type="PANTHER" id="PTHR43840:SF15">
    <property type="entry name" value="MITOCHONDRIAL METAL TRANSPORTER 1-RELATED"/>
    <property type="match status" value="1"/>
</dbReference>
<sequence length="333" mass="35595">MGSVVPGERDAPDRDGALKQKTARLSVVSNTFLVAAKLAVGISIGSVAIISEAIHSAIDLVAAVVAYFSVRQSARPPDECHAFGHGKYESISGLLEAVLILVAAVLIINEAAGTLLGGGEGGLNVEALGLGIAVMLLSAVVNFYVSSRLMTVAKATESIALESDAWHLRTDVYTSAGVVVGLVLIRLTGLVILDALIALVVAVIILRAAFDLIRRSLEDLVDRSLPPEEEARIREVITAHCTAAISFHRLRTRRSGPNRFVDFHLVVPRTATIEEAYGIAREVEADLRRELPRMSVTVRVQPCTGEDCPACGIFTTCPECDRLTFCDKGSEKK</sequence>
<dbReference type="Proteomes" id="UP001281203">
    <property type="component" value="Unassembled WGS sequence"/>
</dbReference>
<dbReference type="Gene3D" id="1.20.1510.10">
    <property type="entry name" value="Cation efflux protein transmembrane domain"/>
    <property type="match status" value="1"/>
</dbReference>
<dbReference type="SUPFAM" id="SSF160240">
    <property type="entry name" value="Cation efflux protein cytoplasmic domain-like"/>
    <property type="match status" value="1"/>
</dbReference>
<dbReference type="InterPro" id="IPR058533">
    <property type="entry name" value="Cation_efflux_TM"/>
</dbReference>
<dbReference type="EMBL" id="WBKO01000001">
    <property type="protein sequence ID" value="MDV2481508.1"/>
    <property type="molecule type" value="Genomic_DNA"/>
</dbReference>
<name>A0ABU3X0E5_9EURY</name>
<gene>
    <name evidence="9" type="ORF">F8E02_05705</name>
</gene>
<feature type="transmembrane region" description="Helical" evidence="6">
    <location>
        <begin position="27"/>
        <end position="47"/>
    </location>
</feature>
<dbReference type="Pfam" id="PF16916">
    <property type="entry name" value="ZT_dimer"/>
    <property type="match status" value="1"/>
</dbReference>
<feature type="domain" description="Cation efflux protein transmembrane" evidence="7">
    <location>
        <begin position="25"/>
        <end position="221"/>
    </location>
</feature>
<dbReference type="Gene3D" id="3.30.70.1350">
    <property type="entry name" value="Cation efflux protein, cytoplasmic domain"/>
    <property type="match status" value="1"/>
</dbReference>
<evidence type="ECO:0000256" key="5">
    <source>
        <dbReference type="ARBA" id="ARBA00023136"/>
    </source>
</evidence>
<evidence type="ECO:0000313" key="9">
    <source>
        <dbReference type="EMBL" id="MDV2481508.1"/>
    </source>
</evidence>